<evidence type="ECO:0000256" key="1">
    <source>
        <dbReference type="ARBA" id="ARBA00023002"/>
    </source>
</evidence>
<reference evidence="7 8" key="1">
    <citation type="submission" date="2020-03" db="EMBL/GenBank/DDBJ databases">
        <title>Hydrogenophaga sp. nov. isolated from cyanobacterial mat.</title>
        <authorList>
            <person name="Thorat V."/>
            <person name="Kirdat K."/>
            <person name="Tiwarekar B."/>
            <person name="Costa E.D."/>
            <person name="Yadav A."/>
        </authorList>
    </citation>
    <scope>NUCLEOTIDE SEQUENCE [LARGE SCALE GENOMIC DNA]</scope>
    <source>
        <strain evidence="7 8">BA0156</strain>
    </source>
</reference>
<evidence type="ECO:0000256" key="3">
    <source>
        <dbReference type="ARBA" id="ARBA00034078"/>
    </source>
</evidence>
<dbReference type="CDD" id="cd00207">
    <property type="entry name" value="fer2"/>
    <property type="match status" value="1"/>
</dbReference>
<dbReference type="Gene3D" id="2.40.30.10">
    <property type="entry name" value="Translation factors"/>
    <property type="match status" value="1"/>
</dbReference>
<comment type="cofactor">
    <cofactor evidence="3">
        <name>[2Fe-2S] cluster</name>
        <dbReference type="ChEBI" id="CHEBI:190135"/>
    </cofactor>
</comment>
<sequence>MSYRIQVVGLDEPIACAEDQSVLEAVRQAGWELPYSCNAGVCASCKGRVLSGRVAPGRAGDHALSDAERAQGMALFCQARPLSDLVIEPRTLTRIDPLARRRVAARVMRLDWLASDVVRMKLRFPAGEKVRFQAGQYLQVLLPDGQRRSYSMANPPHQNDGAELHIRVLPDGAFSQCLSGGLAAGDTVEVELPHGDFHWREQHEGPVVMLASGTGFAPLKSMLEDAFRRGLQRDISLYWGARTPRDLYLLDLARGWAATRGIRFEPVISEPTAGDSWQGRTGLVHEAVLADHASLAAHVVYACGAPPMVAAARHDFTALRGLSPDAFFCDAFAVATRPAAALAD</sequence>
<name>A0A6G8IK20_9BURK</name>
<dbReference type="SUPFAM" id="SSF63380">
    <property type="entry name" value="Riboflavin synthase domain-like"/>
    <property type="match status" value="1"/>
</dbReference>
<dbReference type="EMBL" id="CP049989">
    <property type="protein sequence ID" value="QIM53459.1"/>
    <property type="molecule type" value="Genomic_DNA"/>
</dbReference>
<accession>A0A6G8IK20</accession>
<dbReference type="PROSITE" id="PS51085">
    <property type="entry name" value="2FE2S_FER_2"/>
    <property type="match status" value="1"/>
</dbReference>
<dbReference type="InterPro" id="IPR001433">
    <property type="entry name" value="OxRdtase_FAD/NAD-bd"/>
</dbReference>
<evidence type="ECO:0000259" key="5">
    <source>
        <dbReference type="PROSITE" id="PS51085"/>
    </source>
</evidence>
<dbReference type="Pfam" id="PF00111">
    <property type="entry name" value="Fer2"/>
    <property type="match status" value="1"/>
</dbReference>
<dbReference type="Gene3D" id="3.10.20.30">
    <property type="match status" value="1"/>
</dbReference>
<dbReference type="SUPFAM" id="SSF54292">
    <property type="entry name" value="2Fe-2S ferredoxin-like"/>
    <property type="match status" value="1"/>
</dbReference>
<keyword evidence="2" id="KW-0455">Luminescence</keyword>
<evidence type="ECO:0000313" key="8">
    <source>
        <dbReference type="Proteomes" id="UP000503162"/>
    </source>
</evidence>
<dbReference type="InterPro" id="IPR017927">
    <property type="entry name" value="FAD-bd_FR_type"/>
</dbReference>
<dbReference type="CDD" id="cd06189">
    <property type="entry name" value="flavin_oxioreductase"/>
    <property type="match status" value="1"/>
</dbReference>
<dbReference type="Pfam" id="PF00970">
    <property type="entry name" value="FAD_binding_6"/>
    <property type="match status" value="1"/>
</dbReference>
<dbReference type="PRINTS" id="PR00371">
    <property type="entry name" value="FPNCR"/>
</dbReference>
<evidence type="ECO:0000259" key="6">
    <source>
        <dbReference type="PROSITE" id="PS51384"/>
    </source>
</evidence>
<dbReference type="GO" id="GO:0016491">
    <property type="term" value="F:oxidoreductase activity"/>
    <property type="evidence" value="ECO:0007669"/>
    <property type="project" value="UniProtKB-KW"/>
</dbReference>
<dbReference type="InterPro" id="IPR017938">
    <property type="entry name" value="Riboflavin_synthase-like_b-brl"/>
</dbReference>
<gene>
    <name evidence="7" type="ORF">G9Q37_15475</name>
</gene>
<dbReference type="InterPro" id="IPR012675">
    <property type="entry name" value="Beta-grasp_dom_sf"/>
</dbReference>
<dbReference type="Proteomes" id="UP000503162">
    <property type="component" value="Chromosome"/>
</dbReference>
<dbReference type="Gene3D" id="3.40.50.80">
    <property type="entry name" value="Nucleotide-binding domain of ferredoxin-NADP reductase (FNR) module"/>
    <property type="match status" value="1"/>
</dbReference>
<dbReference type="AlphaFoldDB" id="A0A6G8IK20"/>
<dbReference type="PANTHER" id="PTHR47354">
    <property type="entry name" value="NADH OXIDOREDUCTASE HCR"/>
    <property type="match status" value="1"/>
</dbReference>
<feature type="domain" description="2Fe-2S ferredoxin-type" evidence="5">
    <location>
        <begin position="3"/>
        <end position="93"/>
    </location>
</feature>
<dbReference type="PANTHER" id="PTHR47354:SF7">
    <property type="entry name" value="NAD(P)H-FLAVIN REDUCTASE"/>
    <property type="match status" value="1"/>
</dbReference>
<dbReference type="GO" id="GO:0051537">
    <property type="term" value="F:2 iron, 2 sulfur cluster binding"/>
    <property type="evidence" value="ECO:0007669"/>
    <property type="project" value="InterPro"/>
</dbReference>
<dbReference type="InterPro" id="IPR008333">
    <property type="entry name" value="Cbr1-like_FAD-bd_dom"/>
</dbReference>
<dbReference type="KEGG" id="hcz:G9Q37_15475"/>
<dbReference type="InterPro" id="IPR001709">
    <property type="entry name" value="Flavoprot_Pyr_Nucl_cyt_Rdtase"/>
</dbReference>
<organism evidence="7 8">
    <name type="scientific">Hydrogenophaga crocea</name>
    <dbReference type="NCBI Taxonomy" id="2716225"/>
    <lineage>
        <taxon>Bacteria</taxon>
        <taxon>Pseudomonadati</taxon>
        <taxon>Pseudomonadota</taxon>
        <taxon>Betaproteobacteria</taxon>
        <taxon>Burkholderiales</taxon>
        <taxon>Comamonadaceae</taxon>
        <taxon>Hydrogenophaga</taxon>
    </lineage>
</organism>
<dbReference type="SUPFAM" id="SSF52343">
    <property type="entry name" value="Ferredoxin reductase-like, C-terminal NADP-linked domain"/>
    <property type="match status" value="1"/>
</dbReference>
<dbReference type="PROSITE" id="PS51384">
    <property type="entry name" value="FAD_FR"/>
    <property type="match status" value="1"/>
</dbReference>
<evidence type="ECO:0000256" key="2">
    <source>
        <dbReference type="ARBA" id="ARBA00023223"/>
    </source>
</evidence>
<dbReference type="InterPro" id="IPR036010">
    <property type="entry name" value="2Fe-2S_ferredoxin-like_sf"/>
</dbReference>
<evidence type="ECO:0000256" key="4">
    <source>
        <dbReference type="ARBA" id="ARBA00038177"/>
    </source>
</evidence>
<comment type="similarity">
    <text evidence="4">Belongs to the Fre/LuxG FAD/NAD(P) flavoprotein oxidoreductase family.</text>
</comment>
<keyword evidence="1" id="KW-0560">Oxidoreductase</keyword>
<dbReference type="PROSITE" id="PS00197">
    <property type="entry name" value="2FE2S_FER_1"/>
    <property type="match status" value="1"/>
</dbReference>
<dbReference type="Pfam" id="PF00175">
    <property type="entry name" value="NAD_binding_1"/>
    <property type="match status" value="1"/>
</dbReference>
<dbReference type="InterPro" id="IPR050415">
    <property type="entry name" value="MRET"/>
</dbReference>
<proteinExistence type="inferred from homology"/>
<dbReference type="InterPro" id="IPR001041">
    <property type="entry name" value="2Fe-2S_ferredoxin-type"/>
</dbReference>
<dbReference type="RefSeq" id="WP_166228545.1">
    <property type="nucleotide sequence ID" value="NZ_CP049989.1"/>
</dbReference>
<protein>
    <submittedName>
        <fullName evidence="7">2Fe-2S iron-sulfur cluster binding domain-containing protein</fullName>
    </submittedName>
</protein>
<feature type="domain" description="FAD-binding FR-type" evidence="6">
    <location>
        <begin position="100"/>
        <end position="200"/>
    </location>
</feature>
<dbReference type="PRINTS" id="PR00410">
    <property type="entry name" value="PHEHYDRXLASE"/>
</dbReference>
<keyword evidence="8" id="KW-1185">Reference proteome</keyword>
<dbReference type="GO" id="GO:0008218">
    <property type="term" value="P:bioluminescence"/>
    <property type="evidence" value="ECO:0007669"/>
    <property type="project" value="UniProtKB-KW"/>
</dbReference>
<dbReference type="InterPro" id="IPR039261">
    <property type="entry name" value="FNR_nucleotide-bd"/>
</dbReference>
<evidence type="ECO:0000313" key="7">
    <source>
        <dbReference type="EMBL" id="QIM53459.1"/>
    </source>
</evidence>
<dbReference type="InterPro" id="IPR006058">
    <property type="entry name" value="2Fe2S_fd_BS"/>
</dbReference>